<evidence type="ECO:0000256" key="4">
    <source>
        <dbReference type="ARBA" id="ARBA00022737"/>
    </source>
</evidence>
<dbReference type="PROSITE" id="PS50157">
    <property type="entry name" value="ZINC_FINGER_C2H2_2"/>
    <property type="match status" value="8"/>
</dbReference>
<evidence type="ECO:0000256" key="13">
    <source>
        <dbReference type="ARBA" id="ARBA00078709"/>
    </source>
</evidence>
<evidence type="ECO:0000256" key="11">
    <source>
        <dbReference type="ARBA" id="ARBA00056876"/>
    </source>
</evidence>
<dbReference type="GO" id="GO:0000785">
    <property type="term" value="C:chromatin"/>
    <property type="evidence" value="ECO:0007669"/>
    <property type="project" value="TreeGrafter"/>
</dbReference>
<dbReference type="GO" id="GO:0031519">
    <property type="term" value="C:PcG protein complex"/>
    <property type="evidence" value="ECO:0007669"/>
    <property type="project" value="TreeGrafter"/>
</dbReference>
<dbReference type="GO" id="GO:0008270">
    <property type="term" value="F:zinc ion binding"/>
    <property type="evidence" value="ECO:0007669"/>
    <property type="project" value="UniProtKB-KW"/>
</dbReference>
<name>A0A3B4DJK9_PYGNA</name>
<keyword evidence="4" id="KW-0677">Repeat</keyword>
<feature type="compositionally biased region" description="Polar residues" evidence="15">
    <location>
        <begin position="166"/>
        <end position="206"/>
    </location>
</feature>
<keyword evidence="8" id="KW-0238">DNA-binding</keyword>
<evidence type="ECO:0000256" key="14">
    <source>
        <dbReference type="PROSITE-ProRule" id="PRU00042"/>
    </source>
</evidence>
<evidence type="ECO:0000259" key="17">
    <source>
        <dbReference type="PROSITE" id="PS50157"/>
    </source>
</evidence>
<dbReference type="FunFam" id="3.30.160.60:FF:000130">
    <property type="entry name" value="Spalt-like transcription factor 4"/>
    <property type="match status" value="1"/>
</dbReference>
<dbReference type="GO" id="GO:0005667">
    <property type="term" value="C:transcription regulator complex"/>
    <property type="evidence" value="ECO:0007669"/>
    <property type="project" value="TreeGrafter"/>
</dbReference>
<evidence type="ECO:0000256" key="9">
    <source>
        <dbReference type="ARBA" id="ARBA00023163"/>
    </source>
</evidence>
<feature type="region of interest" description="Disordered" evidence="15">
    <location>
        <begin position="140"/>
        <end position="253"/>
    </location>
</feature>
<feature type="domain" description="BTB" evidence="16">
    <location>
        <begin position="38"/>
        <end position="104"/>
    </location>
</feature>
<dbReference type="FunFam" id="3.30.160.60:FF:000267">
    <property type="entry name" value="Zinc finger and BTB domain-containing 49"/>
    <property type="match status" value="1"/>
</dbReference>
<dbReference type="RefSeq" id="XP_037398077.1">
    <property type="nucleotide sequence ID" value="XM_037542180.1"/>
</dbReference>
<organism evidence="18 19">
    <name type="scientific">Pygocentrus nattereri</name>
    <name type="common">Red-bellied piranha</name>
    <dbReference type="NCBI Taxonomy" id="42514"/>
    <lineage>
        <taxon>Eukaryota</taxon>
        <taxon>Metazoa</taxon>
        <taxon>Chordata</taxon>
        <taxon>Craniata</taxon>
        <taxon>Vertebrata</taxon>
        <taxon>Euteleostomi</taxon>
        <taxon>Actinopterygii</taxon>
        <taxon>Neopterygii</taxon>
        <taxon>Teleostei</taxon>
        <taxon>Ostariophysi</taxon>
        <taxon>Characiformes</taxon>
        <taxon>Characoidei</taxon>
        <taxon>Pygocentrus</taxon>
    </lineage>
</organism>
<sequence length="739" mass="82467">MSEHPQSHASNFLAFHSKTHKDSILNKFDTLRKKDILCDITLVVEDVHFKAHKALLAASSEYFSLMFTAEDQASQSIYKLDGIAAQTFATVLEFIYSAQVSVEESNTEQLLDVARLLEISDLVKAHAELHLWSSATVLEASSEGGSGDTSTAGIHPKCKRGRPKKNTNNPTSGSVVQELSQKENGPPAESQTETTKQMTLDSSVVSPETAEHLCDSNPLPRDSDDADYDPKEEKQRHSKRKIRQPAKLKSYKLGNEINEQTVPGKRGRKRKYPATEPRCDDCGKVFKNHLFLKIHQRTHTGEKPFKCHICGSCFTQKHTLLVHQRMHTGEKPFVCTICSKALSTKHSLQEHMNLHAEKKSFSCDQCGKTYSQKRQLKSHYRVHTGKALPECTHCHHRFMDAAQLKKHLRTHTGEKPFTCEICGKCFTAKSTLQTHIRIHRGEKPYVCNICNKSFSDPSARRRHVASHTGKKPFTCSVCSLSFARMDNLKAHVKTHNKERLVTEPTETTVVETTAETEEMHSILHLQQYHPEQEIQLVVTSEVDDINLVQGQKQAISIITTEGTPEELTATEQTHSSLTLLTQPSGHVQNLALVTQDGLDPSGQIQTISVVEGQVSSGQSEQMHVITLTKEAMEQLQVHHRAPQQLQISPQPLQQLQVIQQAIPQLSITQEPPAAEVELTREQHSQGHTGAIHISSQTSQPISISQTSEQIPSGQIQGQTFQIQAGTVSYLYTTNLAPQN</sequence>
<dbReference type="SUPFAM" id="SSF57667">
    <property type="entry name" value="beta-beta-alpha zinc fingers"/>
    <property type="match status" value="4"/>
</dbReference>
<dbReference type="Ensembl" id="ENSPNAT00000013446.2">
    <property type="protein sequence ID" value="ENSPNAP00000023119.2"/>
    <property type="gene ID" value="ENSPNAG00000000388.2"/>
</dbReference>
<reference evidence="18 19" key="1">
    <citation type="submission" date="2020-10" db="EMBL/GenBank/DDBJ databases">
        <title>Pygocentrus nattereri (red-bellied piranha) genome, fPygNat1, primary haplotype.</title>
        <authorList>
            <person name="Myers G."/>
            <person name="Meyer A."/>
            <person name="Karagic N."/>
            <person name="Pippel M."/>
            <person name="Winkler S."/>
            <person name="Tracey A."/>
            <person name="Wood J."/>
            <person name="Formenti G."/>
            <person name="Howe K."/>
            <person name="Fedrigo O."/>
            <person name="Jarvis E.D."/>
        </authorList>
    </citation>
    <scope>NUCLEOTIDE SEQUENCE [LARGE SCALE GENOMIC DNA]</scope>
</reference>
<dbReference type="PANTHER" id="PTHR14003:SF19">
    <property type="entry name" value="YY2 TRANSCRIPTION FACTOR"/>
    <property type="match status" value="1"/>
</dbReference>
<feature type="domain" description="C2H2-type" evidence="17">
    <location>
        <begin position="473"/>
        <end position="500"/>
    </location>
</feature>
<keyword evidence="9" id="KW-0804">Transcription</keyword>
<evidence type="ECO:0000256" key="10">
    <source>
        <dbReference type="ARBA" id="ARBA00023242"/>
    </source>
</evidence>
<dbReference type="SUPFAM" id="SSF54695">
    <property type="entry name" value="POZ domain"/>
    <property type="match status" value="1"/>
</dbReference>
<dbReference type="AlphaFoldDB" id="A0A3B4DJK9"/>
<dbReference type="SMART" id="SM00355">
    <property type="entry name" value="ZnF_C2H2"/>
    <property type="match status" value="8"/>
</dbReference>
<dbReference type="FunFam" id="3.30.160.60:FF:000965">
    <property type="entry name" value="Neurotrophin receptor-interacting factor homolog"/>
    <property type="match status" value="1"/>
</dbReference>
<dbReference type="InterPro" id="IPR013087">
    <property type="entry name" value="Znf_C2H2_type"/>
</dbReference>
<feature type="compositionally biased region" description="Basic residues" evidence="15">
    <location>
        <begin position="236"/>
        <end position="250"/>
    </location>
</feature>
<dbReference type="FunFam" id="3.30.160.60:FF:001506">
    <property type="entry name" value="Zinc finger protein"/>
    <property type="match status" value="1"/>
</dbReference>
<dbReference type="GO" id="GO:0000978">
    <property type="term" value="F:RNA polymerase II cis-regulatory region sequence-specific DNA binding"/>
    <property type="evidence" value="ECO:0007669"/>
    <property type="project" value="TreeGrafter"/>
</dbReference>
<dbReference type="InterPro" id="IPR000210">
    <property type="entry name" value="BTB/POZ_dom"/>
</dbReference>
<evidence type="ECO:0000313" key="19">
    <source>
        <dbReference type="Proteomes" id="UP001501920"/>
    </source>
</evidence>
<dbReference type="Gene3D" id="3.30.710.10">
    <property type="entry name" value="Potassium Channel Kv1.1, Chain A"/>
    <property type="match status" value="1"/>
</dbReference>
<dbReference type="OMA" id="SNHHIQG"/>
<dbReference type="PROSITE" id="PS00028">
    <property type="entry name" value="ZINC_FINGER_C2H2_1"/>
    <property type="match status" value="8"/>
</dbReference>
<protein>
    <recommendedName>
        <fullName evidence="12">Zinc finger and BTB domain-containing protein 24</fullName>
    </recommendedName>
    <alternativeName>
        <fullName evidence="13">Zinc finger protein 450</fullName>
    </alternativeName>
</protein>
<evidence type="ECO:0000313" key="18">
    <source>
        <dbReference type="Ensembl" id="ENSPNAP00000023119.2"/>
    </source>
</evidence>
<dbReference type="FunFam" id="3.30.160.60:FF:001530">
    <property type="entry name" value="Zinc finger protein 268"/>
    <property type="match status" value="1"/>
</dbReference>
<dbReference type="GeneID" id="108428703"/>
<keyword evidence="5 14" id="KW-0863">Zinc-finger</keyword>
<feature type="domain" description="C2H2-type" evidence="17">
    <location>
        <begin position="417"/>
        <end position="444"/>
    </location>
</feature>
<evidence type="ECO:0000256" key="8">
    <source>
        <dbReference type="ARBA" id="ARBA00023125"/>
    </source>
</evidence>
<dbReference type="GO" id="GO:0000981">
    <property type="term" value="F:DNA-binding transcription factor activity, RNA polymerase II-specific"/>
    <property type="evidence" value="ECO:0007669"/>
    <property type="project" value="TreeGrafter"/>
</dbReference>
<evidence type="ECO:0000259" key="16">
    <source>
        <dbReference type="PROSITE" id="PS50097"/>
    </source>
</evidence>
<accession>A0A3B4DJK9</accession>
<dbReference type="Gene3D" id="3.30.160.60">
    <property type="entry name" value="Classic Zinc Finger"/>
    <property type="match status" value="8"/>
</dbReference>
<dbReference type="PANTHER" id="PTHR14003">
    <property type="entry name" value="TRANSCRIPTIONAL REPRESSOR PROTEIN YY"/>
    <property type="match status" value="1"/>
</dbReference>
<dbReference type="CTD" id="9841"/>
<reference evidence="18" key="3">
    <citation type="submission" date="2025-09" db="UniProtKB">
        <authorList>
            <consortium name="Ensembl"/>
        </authorList>
    </citation>
    <scope>IDENTIFICATION</scope>
</reference>
<proteinExistence type="inferred from homology"/>
<keyword evidence="10" id="KW-0539">Nucleus</keyword>
<evidence type="ECO:0000256" key="15">
    <source>
        <dbReference type="SAM" id="MobiDB-lite"/>
    </source>
</evidence>
<dbReference type="InterPro" id="IPR036236">
    <property type="entry name" value="Znf_C2H2_sf"/>
</dbReference>
<feature type="domain" description="C2H2-type" evidence="17">
    <location>
        <begin position="389"/>
        <end position="416"/>
    </location>
</feature>
<evidence type="ECO:0000256" key="1">
    <source>
        <dbReference type="ARBA" id="ARBA00004123"/>
    </source>
</evidence>
<dbReference type="InterPro" id="IPR011333">
    <property type="entry name" value="SKP1/BTB/POZ_sf"/>
</dbReference>
<comment type="subcellular location">
    <subcellularLocation>
        <location evidence="1">Nucleus</location>
    </subcellularLocation>
</comment>
<dbReference type="Pfam" id="PF00096">
    <property type="entry name" value="zf-C2H2"/>
    <property type="match status" value="7"/>
</dbReference>
<comment type="similarity">
    <text evidence="2">Belongs to the krueppel C2H2-type zinc-finger protein family.</text>
</comment>
<evidence type="ECO:0000256" key="2">
    <source>
        <dbReference type="ARBA" id="ARBA00006991"/>
    </source>
</evidence>
<dbReference type="Pfam" id="PF00651">
    <property type="entry name" value="BTB"/>
    <property type="match status" value="1"/>
</dbReference>
<keyword evidence="7" id="KW-0805">Transcription regulation</keyword>
<dbReference type="GeneTree" id="ENSGT00940000159373"/>
<feature type="domain" description="C2H2-type" evidence="17">
    <location>
        <begin position="445"/>
        <end position="472"/>
    </location>
</feature>
<dbReference type="SMART" id="SM00225">
    <property type="entry name" value="BTB"/>
    <property type="match status" value="1"/>
</dbReference>
<dbReference type="RefSeq" id="XP_017555414.1">
    <property type="nucleotide sequence ID" value="XM_017699925.2"/>
</dbReference>
<dbReference type="FunFam" id="3.30.160.60:FF:000322">
    <property type="entry name" value="GDNF-inducible zinc finger protein 1"/>
    <property type="match status" value="1"/>
</dbReference>
<evidence type="ECO:0000256" key="5">
    <source>
        <dbReference type="ARBA" id="ARBA00022771"/>
    </source>
</evidence>
<reference evidence="18" key="2">
    <citation type="submission" date="2025-08" db="UniProtKB">
        <authorList>
            <consortium name="Ensembl"/>
        </authorList>
    </citation>
    <scope>IDENTIFICATION</scope>
</reference>
<keyword evidence="6" id="KW-0862">Zinc</keyword>
<keyword evidence="3" id="KW-0479">Metal-binding</keyword>
<gene>
    <name evidence="18" type="primary">ZBTB24</name>
</gene>
<feature type="domain" description="C2H2-type" evidence="17">
    <location>
        <begin position="333"/>
        <end position="360"/>
    </location>
</feature>
<evidence type="ECO:0000256" key="7">
    <source>
        <dbReference type="ARBA" id="ARBA00023015"/>
    </source>
</evidence>
<comment type="function">
    <text evidence="11">May be involved in BMP2-induced transcription.</text>
</comment>
<dbReference type="Proteomes" id="UP001501920">
    <property type="component" value="Chromosome 10"/>
</dbReference>
<dbReference type="RefSeq" id="XP_037398076.1">
    <property type="nucleotide sequence ID" value="XM_037542179.1"/>
</dbReference>
<feature type="domain" description="C2H2-type" evidence="17">
    <location>
        <begin position="305"/>
        <end position="332"/>
    </location>
</feature>
<feature type="domain" description="C2H2-type" evidence="17">
    <location>
        <begin position="277"/>
        <end position="304"/>
    </location>
</feature>
<dbReference type="PROSITE" id="PS50097">
    <property type="entry name" value="BTB"/>
    <property type="match status" value="1"/>
</dbReference>
<dbReference type="FunFam" id="3.30.160.60:FF:000624">
    <property type="entry name" value="zinc finger protein 697"/>
    <property type="match status" value="1"/>
</dbReference>
<feature type="compositionally biased region" description="Basic residues" evidence="15">
    <location>
        <begin position="156"/>
        <end position="165"/>
    </location>
</feature>
<evidence type="ECO:0000256" key="6">
    <source>
        <dbReference type="ARBA" id="ARBA00022833"/>
    </source>
</evidence>
<feature type="domain" description="C2H2-type" evidence="17">
    <location>
        <begin position="361"/>
        <end position="388"/>
    </location>
</feature>
<evidence type="ECO:0000256" key="12">
    <source>
        <dbReference type="ARBA" id="ARBA00071013"/>
    </source>
</evidence>
<evidence type="ECO:0000256" key="3">
    <source>
        <dbReference type="ARBA" id="ARBA00022723"/>
    </source>
</evidence>
<keyword evidence="19" id="KW-1185">Reference proteome</keyword>